<gene>
    <name evidence="1" type="ORF">QG37_04035</name>
</gene>
<accession>A0A0L0NZ57</accession>
<dbReference type="AlphaFoldDB" id="A0A0L0NZ57"/>
<protein>
    <submittedName>
        <fullName evidence="1">Uncharacterized protein</fullName>
    </submittedName>
</protein>
<organism evidence="1 2">
    <name type="scientific">Candidozyma auris</name>
    <name type="common">Yeast</name>
    <name type="synonym">Candida auris</name>
    <dbReference type="NCBI Taxonomy" id="498019"/>
    <lineage>
        <taxon>Eukaryota</taxon>
        <taxon>Fungi</taxon>
        <taxon>Dikarya</taxon>
        <taxon>Ascomycota</taxon>
        <taxon>Saccharomycotina</taxon>
        <taxon>Pichiomycetes</taxon>
        <taxon>Metschnikowiaceae</taxon>
        <taxon>Candidozyma</taxon>
    </lineage>
</organism>
<evidence type="ECO:0000313" key="1">
    <source>
        <dbReference type="EMBL" id="KND98975.1"/>
    </source>
</evidence>
<reference evidence="2" key="1">
    <citation type="journal article" date="2015" name="BMC Genomics">
        <title>Draft genome of a commonly misdiagnosed multidrug resistant pathogen Candida auris.</title>
        <authorList>
            <person name="Chatterjee S."/>
            <person name="Alampalli S.V."/>
            <person name="Nageshan R.K."/>
            <person name="Chettiar S.T."/>
            <person name="Joshi S."/>
            <person name="Tatu U.S."/>
        </authorList>
    </citation>
    <scope>NUCLEOTIDE SEQUENCE [LARGE SCALE GENOMIC DNA]</scope>
    <source>
        <strain evidence="2">6684</strain>
    </source>
</reference>
<proteinExistence type="predicted"/>
<dbReference type="EMBL" id="LGST01000027">
    <property type="protein sequence ID" value="KND98975.1"/>
    <property type="molecule type" value="Genomic_DNA"/>
</dbReference>
<name>A0A0L0NZ57_CANAR</name>
<comment type="caution">
    <text evidence="1">The sequence shown here is derived from an EMBL/GenBank/DDBJ whole genome shotgun (WGS) entry which is preliminary data.</text>
</comment>
<sequence length="52" mass="5585">MREVVVVKEPSESVVTITTPESVSTAPSDFFEVQVEVYVVKGGGMTEVVVVN</sequence>
<dbReference type="VEuPathDB" id="FungiDB:QG37_04035"/>
<evidence type="ECO:0000313" key="2">
    <source>
        <dbReference type="Proteomes" id="UP000037122"/>
    </source>
</evidence>
<dbReference type="Proteomes" id="UP000037122">
    <property type="component" value="Unassembled WGS sequence"/>
</dbReference>